<dbReference type="EMBL" id="JAAJBT010000007">
    <property type="protein sequence ID" value="NHM02780.1"/>
    <property type="molecule type" value="Genomic_DNA"/>
</dbReference>
<evidence type="ECO:0000256" key="7">
    <source>
        <dbReference type="ARBA" id="ARBA00023049"/>
    </source>
</evidence>
<evidence type="ECO:0000256" key="6">
    <source>
        <dbReference type="ARBA" id="ARBA00022833"/>
    </source>
</evidence>
<comment type="similarity">
    <text evidence="2">Belongs to the peptidase M13 family.</text>
</comment>
<dbReference type="InterPro" id="IPR008753">
    <property type="entry name" value="Peptidase_M13_N"/>
</dbReference>
<evidence type="ECO:0000313" key="10">
    <source>
        <dbReference type="EMBL" id="NHM02780.1"/>
    </source>
</evidence>
<keyword evidence="3" id="KW-0645">Protease</keyword>
<dbReference type="Pfam" id="PF01431">
    <property type="entry name" value="Peptidase_M13"/>
    <property type="match status" value="1"/>
</dbReference>
<organism evidence="10 11">
    <name type="scientific">Flavobacterium difficile</name>
    <dbReference type="NCBI Taxonomy" id="2709659"/>
    <lineage>
        <taxon>Bacteria</taxon>
        <taxon>Pseudomonadati</taxon>
        <taxon>Bacteroidota</taxon>
        <taxon>Flavobacteriia</taxon>
        <taxon>Flavobacteriales</taxon>
        <taxon>Flavobacteriaceae</taxon>
        <taxon>Flavobacterium</taxon>
    </lineage>
</organism>
<protein>
    <submittedName>
        <fullName evidence="10">M13 family metallopeptidase</fullName>
    </submittedName>
</protein>
<dbReference type="Gene3D" id="3.40.390.10">
    <property type="entry name" value="Collagenase (Catalytic Domain)"/>
    <property type="match status" value="1"/>
</dbReference>
<evidence type="ECO:0000256" key="4">
    <source>
        <dbReference type="ARBA" id="ARBA00022723"/>
    </source>
</evidence>
<comment type="caution">
    <text evidence="10">The sequence shown here is derived from an EMBL/GenBank/DDBJ whole genome shotgun (WGS) entry which is preliminary data.</text>
</comment>
<dbReference type="PRINTS" id="PR00786">
    <property type="entry name" value="NEPRILYSIN"/>
</dbReference>
<proteinExistence type="inferred from homology"/>
<name>A0ABX0I9F7_9FLAO</name>
<dbReference type="SUPFAM" id="SSF55486">
    <property type="entry name" value="Metalloproteases ('zincins'), catalytic domain"/>
    <property type="match status" value="1"/>
</dbReference>
<dbReference type="Pfam" id="PF05649">
    <property type="entry name" value="Peptidase_M13_N"/>
    <property type="match status" value="1"/>
</dbReference>
<dbReference type="CDD" id="cd08662">
    <property type="entry name" value="M13"/>
    <property type="match status" value="1"/>
</dbReference>
<keyword evidence="6" id="KW-0862">Zinc</keyword>
<reference evidence="10 11" key="1">
    <citation type="submission" date="2020-02" db="EMBL/GenBank/DDBJ databases">
        <authorList>
            <person name="Chen W.-M."/>
        </authorList>
    </citation>
    <scope>NUCLEOTIDE SEQUENCE [LARGE SCALE GENOMIC DNA]</scope>
    <source>
        <strain evidence="10 11">KDG-16</strain>
    </source>
</reference>
<dbReference type="RefSeq" id="WP_166077908.1">
    <property type="nucleotide sequence ID" value="NZ_JAAJBT010000007.1"/>
</dbReference>
<dbReference type="Proteomes" id="UP000800984">
    <property type="component" value="Unassembled WGS sequence"/>
</dbReference>
<comment type="cofactor">
    <cofactor evidence="1">
        <name>Zn(2+)</name>
        <dbReference type="ChEBI" id="CHEBI:29105"/>
    </cofactor>
</comment>
<dbReference type="InterPro" id="IPR018497">
    <property type="entry name" value="Peptidase_M13_C"/>
</dbReference>
<evidence type="ECO:0000313" key="11">
    <source>
        <dbReference type="Proteomes" id="UP000800984"/>
    </source>
</evidence>
<keyword evidence="11" id="KW-1185">Reference proteome</keyword>
<dbReference type="InterPro" id="IPR000718">
    <property type="entry name" value="Peptidase_M13"/>
</dbReference>
<dbReference type="PROSITE" id="PS51885">
    <property type="entry name" value="NEPRILYSIN"/>
    <property type="match status" value="1"/>
</dbReference>
<feature type="domain" description="Peptidase M13 N-terminal" evidence="9">
    <location>
        <begin position="58"/>
        <end position="438"/>
    </location>
</feature>
<evidence type="ECO:0000256" key="3">
    <source>
        <dbReference type="ARBA" id="ARBA00022670"/>
    </source>
</evidence>
<gene>
    <name evidence="10" type="ORF">G4D72_11750</name>
</gene>
<dbReference type="Gene3D" id="1.10.1380.10">
    <property type="entry name" value="Neutral endopeptidase , domain2"/>
    <property type="match status" value="1"/>
</dbReference>
<dbReference type="InterPro" id="IPR042089">
    <property type="entry name" value="Peptidase_M13_dom_2"/>
</dbReference>
<sequence>MKKNLILSGLALVIIFQSCSSTIGKDGQPGKDGLSGNQTETTKKYGINTGFMDTSVKPNDDFFRYVNGTWLDNTEIPADRSRWGSFDELRKNTDDDVMAILNEAVANKNLDPKSDQAKAVNLYKSILDTVTRNKLGVKPIMPLLSKIDGVKNSADLMNLLVEVKAEANLGFVGAYVGADAKNSNKNVVYVGTGSLGLPDKDYYMSDKPDTKEKREKYVLHIAKMFGYLGMDTKTAAEKAARVLAFETSLSEPTLDRVERRDRRKTYNPMSVADLQKMAPSNNWKTYFEKSGFTSLDSVIVSQPKYIAKLDAILKENKVEDWKAYMSWTLLRSYADELTTEIEKTDWDFYSKTLSGALKQRPATERALATVNGVLGEALGKLYVEKKFPAEAKAKAEAMIANVFKAYENRINNLPWMTPATRANAIVKLKKFRVKIGYPDTWKDYSGLQIKSPEQGGTLFENALAISKWSNQENVAKLGKPVNKEEWGMSPQTVNAYYSPTNNEIVFPAAILQPPFYDYRADEAVNYGGIGGVIGHEISHGFDDSGSRYNAEGNLINWWSDEDLKQFTSLGTALADQYSALQPLPGIYVDGKFTLGENIGDLGGVNAAYDGLQIYLKEKGSPGLIDGFTPEQRFFLSWATIWRSKMRDEAIKNQVKTDTHSPGQYRAYVPLQNIEYFYKAFGIKVGDKMYIAPEKRVKIW</sequence>
<dbReference type="PANTHER" id="PTHR11733:SF167">
    <property type="entry name" value="FI17812P1-RELATED"/>
    <property type="match status" value="1"/>
</dbReference>
<evidence type="ECO:0000256" key="2">
    <source>
        <dbReference type="ARBA" id="ARBA00007357"/>
    </source>
</evidence>
<accession>A0ABX0I9F7</accession>
<evidence type="ECO:0000259" key="8">
    <source>
        <dbReference type="Pfam" id="PF01431"/>
    </source>
</evidence>
<keyword evidence="7" id="KW-0482">Metalloprotease</keyword>
<dbReference type="PROSITE" id="PS51257">
    <property type="entry name" value="PROKAR_LIPOPROTEIN"/>
    <property type="match status" value="1"/>
</dbReference>
<evidence type="ECO:0000259" key="9">
    <source>
        <dbReference type="Pfam" id="PF05649"/>
    </source>
</evidence>
<evidence type="ECO:0000256" key="1">
    <source>
        <dbReference type="ARBA" id="ARBA00001947"/>
    </source>
</evidence>
<feature type="domain" description="Peptidase M13 C-terminal" evidence="8">
    <location>
        <begin position="494"/>
        <end position="696"/>
    </location>
</feature>
<dbReference type="PANTHER" id="PTHR11733">
    <property type="entry name" value="ZINC METALLOPROTEASE FAMILY M13 NEPRILYSIN-RELATED"/>
    <property type="match status" value="1"/>
</dbReference>
<keyword evidence="5" id="KW-0378">Hydrolase</keyword>
<dbReference type="InterPro" id="IPR024079">
    <property type="entry name" value="MetalloPept_cat_dom_sf"/>
</dbReference>
<evidence type="ECO:0000256" key="5">
    <source>
        <dbReference type="ARBA" id="ARBA00022801"/>
    </source>
</evidence>
<keyword evidence="4" id="KW-0479">Metal-binding</keyword>